<protein>
    <submittedName>
        <fullName evidence="1">Flagellar assembly protein FliX</fullName>
    </submittedName>
</protein>
<dbReference type="AlphaFoldDB" id="A0A4R4DJ28"/>
<evidence type="ECO:0000313" key="2">
    <source>
        <dbReference type="Proteomes" id="UP000295023"/>
    </source>
</evidence>
<proteinExistence type="predicted"/>
<keyword evidence="2" id="KW-1185">Reference proteome</keyword>
<evidence type="ECO:0000313" key="1">
    <source>
        <dbReference type="EMBL" id="TCZ59946.1"/>
    </source>
</evidence>
<dbReference type="EMBL" id="SKBM01000013">
    <property type="protein sequence ID" value="TCZ59946.1"/>
    <property type="molecule type" value="Genomic_DNA"/>
</dbReference>
<keyword evidence="1" id="KW-0969">Cilium</keyword>
<name>A0A4R4DJ28_9PROT</name>
<dbReference type="GO" id="GO:0044781">
    <property type="term" value="P:bacterial-type flagellum organization"/>
    <property type="evidence" value="ECO:0007669"/>
    <property type="project" value="InterPro"/>
</dbReference>
<sequence length="119" mass="12551">MERGSEAPETATTATTEAAATAAIGPVGLGLLALQAADDPAARDREAERRTESILQELRELQLGLLNGDAGDQRLERLAALEVGEAGADPRLREVVRAVVLRARVELARRGRTGIVSNA</sequence>
<organism evidence="1 2">
    <name type="scientific">Roseicella aquatilis</name>
    <dbReference type="NCBI Taxonomy" id="2527868"/>
    <lineage>
        <taxon>Bacteria</taxon>
        <taxon>Pseudomonadati</taxon>
        <taxon>Pseudomonadota</taxon>
        <taxon>Alphaproteobacteria</taxon>
        <taxon>Acetobacterales</taxon>
        <taxon>Roseomonadaceae</taxon>
        <taxon>Roseicella</taxon>
    </lineage>
</organism>
<dbReference type="InterPro" id="IPR019704">
    <property type="entry name" value="Flagellar_assmbl_FliX_class2"/>
</dbReference>
<reference evidence="1 2" key="1">
    <citation type="submission" date="2019-03" db="EMBL/GenBank/DDBJ databases">
        <title>Paracraurococcus aquatilis NE82 genome sequence.</title>
        <authorList>
            <person name="Zhao Y."/>
            <person name="Du Z."/>
        </authorList>
    </citation>
    <scope>NUCLEOTIDE SEQUENCE [LARGE SCALE GENOMIC DNA]</scope>
    <source>
        <strain evidence="1 2">NE82</strain>
    </source>
</reference>
<dbReference type="Pfam" id="PF10768">
    <property type="entry name" value="FliX"/>
    <property type="match status" value="1"/>
</dbReference>
<keyword evidence="1" id="KW-0966">Cell projection</keyword>
<comment type="caution">
    <text evidence="1">The sequence shown here is derived from an EMBL/GenBank/DDBJ whole genome shotgun (WGS) entry which is preliminary data.</text>
</comment>
<dbReference type="Proteomes" id="UP000295023">
    <property type="component" value="Unassembled WGS sequence"/>
</dbReference>
<gene>
    <name evidence="1" type="ORF">EXY23_15100</name>
</gene>
<accession>A0A4R4DJ28</accession>
<keyword evidence="1" id="KW-0282">Flagellum</keyword>